<dbReference type="PANTHER" id="PTHR43385:SF1">
    <property type="entry name" value="RIBOFLAVIN TRANSPORTER RIBJ"/>
    <property type="match status" value="1"/>
</dbReference>
<dbReference type="CDD" id="cd06174">
    <property type="entry name" value="MFS"/>
    <property type="match status" value="1"/>
</dbReference>
<reference evidence="7" key="1">
    <citation type="journal article" date="2020" name="Cell">
        <title>Large-Scale Comparative Analyses of Tick Genomes Elucidate Their Genetic Diversity and Vector Capacities.</title>
        <authorList>
            <consortium name="Tick Genome and Microbiome Consortium (TIGMIC)"/>
            <person name="Jia N."/>
            <person name="Wang J."/>
            <person name="Shi W."/>
            <person name="Du L."/>
            <person name="Sun Y."/>
            <person name="Zhan W."/>
            <person name="Jiang J.F."/>
            <person name="Wang Q."/>
            <person name="Zhang B."/>
            <person name="Ji P."/>
            <person name="Bell-Sakyi L."/>
            <person name="Cui X.M."/>
            <person name="Yuan T.T."/>
            <person name="Jiang B.G."/>
            <person name="Yang W.F."/>
            <person name="Lam T.T."/>
            <person name="Chang Q.C."/>
            <person name="Ding S.J."/>
            <person name="Wang X.J."/>
            <person name="Zhu J.G."/>
            <person name="Ruan X.D."/>
            <person name="Zhao L."/>
            <person name="Wei J.T."/>
            <person name="Ye R.Z."/>
            <person name="Que T.C."/>
            <person name="Du C.H."/>
            <person name="Zhou Y.H."/>
            <person name="Cheng J.X."/>
            <person name="Dai P.F."/>
            <person name="Guo W.B."/>
            <person name="Han X.H."/>
            <person name="Huang E.J."/>
            <person name="Li L.F."/>
            <person name="Wei W."/>
            <person name="Gao Y.C."/>
            <person name="Liu J.Z."/>
            <person name="Shao H.Z."/>
            <person name="Wang X."/>
            <person name="Wang C.C."/>
            <person name="Yang T.C."/>
            <person name="Huo Q.B."/>
            <person name="Li W."/>
            <person name="Chen H.Y."/>
            <person name="Chen S.E."/>
            <person name="Zhou L.G."/>
            <person name="Ni X.B."/>
            <person name="Tian J.H."/>
            <person name="Sheng Y."/>
            <person name="Liu T."/>
            <person name="Pan Y.S."/>
            <person name="Xia L.Y."/>
            <person name="Li J."/>
            <person name="Zhao F."/>
            <person name="Cao W.C."/>
        </authorList>
    </citation>
    <scope>NUCLEOTIDE SEQUENCE</scope>
    <source>
        <strain evidence="7">Rmic-2018</strain>
    </source>
</reference>
<dbReference type="SUPFAM" id="SSF103473">
    <property type="entry name" value="MFS general substrate transporter"/>
    <property type="match status" value="1"/>
</dbReference>
<keyword evidence="5 6" id="KW-0472">Membrane</keyword>
<organism evidence="7 8">
    <name type="scientific">Rhipicephalus microplus</name>
    <name type="common">Cattle tick</name>
    <name type="synonym">Boophilus microplus</name>
    <dbReference type="NCBI Taxonomy" id="6941"/>
    <lineage>
        <taxon>Eukaryota</taxon>
        <taxon>Metazoa</taxon>
        <taxon>Ecdysozoa</taxon>
        <taxon>Arthropoda</taxon>
        <taxon>Chelicerata</taxon>
        <taxon>Arachnida</taxon>
        <taxon>Acari</taxon>
        <taxon>Parasitiformes</taxon>
        <taxon>Ixodida</taxon>
        <taxon>Ixodoidea</taxon>
        <taxon>Ixodidae</taxon>
        <taxon>Rhipicephalinae</taxon>
        <taxon>Rhipicephalus</taxon>
        <taxon>Boophilus</taxon>
    </lineage>
</organism>
<keyword evidence="4 6" id="KW-1133">Transmembrane helix</keyword>
<keyword evidence="3 6" id="KW-0812">Transmembrane</keyword>
<name>A0A9J6F385_RHIMP</name>
<dbReference type="GO" id="GO:0016020">
    <property type="term" value="C:membrane"/>
    <property type="evidence" value="ECO:0007669"/>
    <property type="project" value="UniProtKB-SubCell"/>
</dbReference>
<comment type="subcellular location">
    <subcellularLocation>
        <location evidence="1">Membrane</location>
        <topology evidence="1">Multi-pass membrane protein</topology>
    </subcellularLocation>
</comment>
<reference evidence="7" key="2">
    <citation type="submission" date="2021-09" db="EMBL/GenBank/DDBJ databases">
        <authorList>
            <person name="Jia N."/>
            <person name="Wang J."/>
            <person name="Shi W."/>
            <person name="Du L."/>
            <person name="Sun Y."/>
            <person name="Zhan W."/>
            <person name="Jiang J."/>
            <person name="Wang Q."/>
            <person name="Zhang B."/>
            <person name="Ji P."/>
            <person name="Sakyi L.B."/>
            <person name="Cui X."/>
            <person name="Yuan T."/>
            <person name="Jiang B."/>
            <person name="Yang W."/>
            <person name="Lam T.T.-Y."/>
            <person name="Chang Q."/>
            <person name="Ding S."/>
            <person name="Wang X."/>
            <person name="Zhu J."/>
            <person name="Ruan X."/>
            <person name="Zhao L."/>
            <person name="Wei J."/>
            <person name="Que T."/>
            <person name="Du C."/>
            <person name="Cheng J."/>
            <person name="Dai P."/>
            <person name="Han X."/>
            <person name="Huang E."/>
            <person name="Gao Y."/>
            <person name="Liu J."/>
            <person name="Shao H."/>
            <person name="Ye R."/>
            <person name="Li L."/>
            <person name="Wei W."/>
            <person name="Wang X."/>
            <person name="Wang C."/>
            <person name="Huo Q."/>
            <person name="Li W."/>
            <person name="Guo W."/>
            <person name="Chen H."/>
            <person name="Chen S."/>
            <person name="Zhou L."/>
            <person name="Zhou L."/>
            <person name="Ni X."/>
            <person name="Tian J."/>
            <person name="Zhou Y."/>
            <person name="Sheng Y."/>
            <person name="Liu T."/>
            <person name="Pan Y."/>
            <person name="Xia L."/>
            <person name="Li J."/>
            <person name="Zhao F."/>
            <person name="Cao W."/>
        </authorList>
    </citation>
    <scope>NUCLEOTIDE SEQUENCE</scope>
    <source>
        <strain evidence="7">Rmic-2018</strain>
        <tissue evidence="7">Larvae</tissue>
    </source>
</reference>
<dbReference type="InterPro" id="IPR036259">
    <property type="entry name" value="MFS_trans_sf"/>
</dbReference>
<evidence type="ECO:0000256" key="1">
    <source>
        <dbReference type="ARBA" id="ARBA00004141"/>
    </source>
</evidence>
<gene>
    <name evidence="7" type="ORF">HPB51_014559</name>
</gene>
<dbReference type="PANTHER" id="PTHR43385">
    <property type="entry name" value="RIBOFLAVIN TRANSPORTER RIBJ"/>
    <property type="match status" value="1"/>
</dbReference>
<sequence length="378" mass="41106">MSPPKKIVKPDSRECWFVAASAATYVFFAMILVKTESVIYVGFMEMLQLSRQDASWPLSISLVVSQLAGTIRRELNCGAHAHHVHAAWTFGGTTASRATTPCPCSRRTPSETCVRALITALVLDTRFMSTSATLLCMFALQAVVMAVMSFESNYWVLLVCCFVTGLSSGGRFFTCTVMVAEEFDEDAISLNLGVLNFVSGIACFIRPPIIALGSAQRFTHAGGCSGTHDDAEAPVARVCVTARKRCSHVSPAVDNGSARRRRLKALPTQHPILPLVPTLRCHIVAGRRALAQKTASLAARTQRGQKRVDDRACLRGVYWRDGATPPLDGGGKRCRSSCSVSLLCPLDAKFAFAVRARKVRPRLSAQKHLESAWAFKGI</sequence>
<dbReference type="EMBL" id="JABSTU010000001">
    <property type="protein sequence ID" value="KAH8041278.1"/>
    <property type="molecule type" value="Genomic_DNA"/>
</dbReference>
<evidence type="ECO:0000256" key="4">
    <source>
        <dbReference type="ARBA" id="ARBA00022989"/>
    </source>
</evidence>
<dbReference type="Proteomes" id="UP000821866">
    <property type="component" value="Chromosome 1"/>
</dbReference>
<feature type="transmembrane region" description="Helical" evidence="6">
    <location>
        <begin position="154"/>
        <end position="173"/>
    </location>
</feature>
<accession>A0A9J6F385</accession>
<evidence type="ECO:0000256" key="5">
    <source>
        <dbReference type="ARBA" id="ARBA00023136"/>
    </source>
</evidence>
<dbReference type="Gene3D" id="1.20.1250.20">
    <property type="entry name" value="MFS general substrate transporter like domains"/>
    <property type="match status" value="1"/>
</dbReference>
<evidence type="ECO:0000256" key="2">
    <source>
        <dbReference type="ARBA" id="ARBA00022448"/>
    </source>
</evidence>
<evidence type="ECO:0000313" key="7">
    <source>
        <dbReference type="EMBL" id="KAH8041278.1"/>
    </source>
</evidence>
<comment type="caution">
    <text evidence="7">The sequence shown here is derived from an EMBL/GenBank/DDBJ whole genome shotgun (WGS) entry which is preliminary data.</text>
</comment>
<feature type="transmembrane region" description="Helical" evidence="6">
    <location>
        <begin position="15"/>
        <end position="33"/>
    </location>
</feature>
<dbReference type="VEuPathDB" id="VectorBase:LOC119165288"/>
<keyword evidence="2" id="KW-0813">Transport</keyword>
<dbReference type="VEuPathDB" id="VectorBase:LOC119185684"/>
<feature type="transmembrane region" description="Helical" evidence="6">
    <location>
        <begin position="127"/>
        <end position="147"/>
    </location>
</feature>
<dbReference type="AlphaFoldDB" id="A0A9J6F385"/>
<protein>
    <recommendedName>
        <fullName evidence="9">Monocarboxylate transporter</fullName>
    </recommendedName>
</protein>
<dbReference type="InterPro" id="IPR052983">
    <property type="entry name" value="MFS_Riboflavin_Transporter"/>
</dbReference>
<evidence type="ECO:0000313" key="8">
    <source>
        <dbReference type="Proteomes" id="UP000821866"/>
    </source>
</evidence>
<evidence type="ECO:0008006" key="9">
    <source>
        <dbReference type="Google" id="ProtNLM"/>
    </source>
</evidence>
<evidence type="ECO:0000256" key="3">
    <source>
        <dbReference type="ARBA" id="ARBA00022692"/>
    </source>
</evidence>
<proteinExistence type="predicted"/>
<evidence type="ECO:0000256" key="6">
    <source>
        <dbReference type="SAM" id="Phobius"/>
    </source>
</evidence>
<keyword evidence="8" id="KW-1185">Reference proteome</keyword>